<keyword evidence="4" id="KW-0472">Membrane</keyword>
<dbReference type="OrthoDB" id="67700at2759"/>
<dbReference type="AlphaFoldDB" id="A0A2I4G0H4"/>
<dbReference type="Gene3D" id="2.60.40.150">
    <property type="entry name" value="C2 domain"/>
    <property type="match status" value="2"/>
</dbReference>
<keyword evidence="2" id="KW-0812">Transmembrane</keyword>
<evidence type="ECO:0000256" key="3">
    <source>
        <dbReference type="ARBA" id="ARBA00022989"/>
    </source>
</evidence>
<gene>
    <name evidence="7" type="primary">LOC109003628</name>
</gene>
<dbReference type="InterPro" id="IPR011993">
    <property type="entry name" value="PH-like_dom_sf"/>
</dbReference>
<feature type="region of interest" description="Disordered" evidence="5">
    <location>
        <begin position="136"/>
        <end position="166"/>
    </location>
</feature>
<dbReference type="PROSITE" id="PS51778">
    <property type="entry name" value="VAST"/>
    <property type="match status" value="2"/>
</dbReference>
<dbReference type="Pfam" id="PF16016">
    <property type="entry name" value="VASt"/>
    <property type="match status" value="2"/>
</dbReference>
<protein>
    <submittedName>
        <fullName evidence="7">C2 and GRAM domain-containing protein At1g03370-like isoform X1</fullName>
    </submittedName>
</protein>
<keyword evidence="6" id="KW-1185">Reference proteome</keyword>
<dbReference type="InterPro" id="IPR000008">
    <property type="entry name" value="C2_dom"/>
</dbReference>
<dbReference type="GeneID" id="109003628"/>
<dbReference type="InterPro" id="IPR044511">
    <property type="entry name" value="At1g03370/At5g50170-like"/>
</dbReference>
<dbReference type="STRING" id="51240.A0A2I4G0H4"/>
<dbReference type="FunCoup" id="A0A2I4G0H4">
    <property type="interactions" value="1869"/>
</dbReference>
<evidence type="ECO:0000313" key="7">
    <source>
        <dbReference type="RefSeq" id="XP_018837399.1"/>
    </source>
</evidence>
<reference evidence="7" key="1">
    <citation type="submission" date="2025-08" db="UniProtKB">
        <authorList>
            <consortium name="RefSeq"/>
        </authorList>
    </citation>
    <scope>IDENTIFICATION</scope>
    <source>
        <tissue evidence="7">Leaves</tissue>
    </source>
</reference>
<evidence type="ECO:0000256" key="1">
    <source>
        <dbReference type="ARBA" id="ARBA00004167"/>
    </source>
</evidence>
<organism evidence="6 7">
    <name type="scientific">Juglans regia</name>
    <name type="common">English walnut</name>
    <dbReference type="NCBI Taxonomy" id="51240"/>
    <lineage>
        <taxon>Eukaryota</taxon>
        <taxon>Viridiplantae</taxon>
        <taxon>Streptophyta</taxon>
        <taxon>Embryophyta</taxon>
        <taxon>Tracheophyta</taxon>
        <taxon>Spermatophyta</taxon>
        <taxon>Magnoliopsida</taxon>
        <taxon>eudicotyledons</taxon>
        <taxon>Gunneridae</taxon>
        <taxon>Pentapetalae</taxon>
        <taxon>rosids</taxon>
        <taxon>fabids</taxon>
        <taxon>Fagales</taxon>
        <taxon>Juglandaceae</taxon>
        <taxon>Juglans</taxon>
    </lineage>
</organism>
<dbReference type="Proteomes" id="UP000235220">
    <property type="component" value="Chromosome 4"/>
</dbReference>
<dbReference type="Gene3D" id="2.30.29.30">
    <property type="entry name" value="Pleckstrin-homology domain (PH domain)/Phosphotyrosine-binding domain (PTB)"/>
    <property type="match status" value="1"/>
</dbReference>
<proteinExistence type="predicted"/>
<dbReference type="Gramene" id="Jr04_12360_p1">
    <property type="protein sequence ID" value="cds.Jr04_12360_p1"/>
    <property type="gene ID" value="Jr04_12360"/>
</dbReference>
<dbReference type="KEGG" id="jre:109003628"/>
<dbReference type="InterPro" id="IPR004182">
    <property type="entry name" value="GRAM"/>
</dbReference>
<dbReference type="GO" id="GO:0016020">
    <property type="term" value="C:membrane"/>
    <property type="evidence" value="ECO:0007669"/>
    <property type="project" value="UniProtKB-SubCell"/>
</dbReference>
<evidence type="ECO:0000256" key="5">
    <source>
        <dbReference type="SAM" id="MobiDB-lite"/>
    </source>
</evidence>
<dbReference type="Pfam" id="PF02893">
    <property type="entry name" value="GRAM"/>
    <property type="match status" value="1"/>
</dbReference>
<dbReference type="CDD" id="cd00030">
    <property type="entry name" value="C2"/>
    <property type="match status" value="2"/>
</dbReference>
<dbReference type="PANTHER" id="PTHR46296:SF8">
    <property type="entry name" value="OS06G0297800 PROTEIN"/>
    <property type="match status" value="1"/>
</dbReference>
<feature type="compositionally biased region" description="Low complexity" evidence="5">
    <location>
        <begin position="154"/>
        <end position="166"/>
    </location>
</feature>
<dbReference type="InterPro" id="IPR031968">
    <property type="entry name" value="VASt"/>
</dbReference>
<dbReference type="SMART" id="SM00568">
    <property type="entry name" value="GRAM"/>
    <property type="match status" value="1"/>
</dbReference>
<accession>A0A2I4G0H4</accession>
<dbReference type="PROSITE" id="PS50004">
    <property type="entry name" value="C2"/>
    <property type="match status" value="2"/>
</dbReference>
<dbReference type="Pfam" id="PF00168">
    <property type="entry name" value="C2"/>
    <property type="match status" value="2"/>
</dbReference>
<feature type="region of interest" description="Disordered" evidence="5">
    <location>
        <begin position="204"/>
        <end position="225"/>
    </location>
</feature>
<comment type="subcellular location">
    <subcellularLocation>
        <location evidence="1">Membrane</location>
        <topology evidence="1">Single-pass membrane protein</topology>
    </subcellularLocation>
</comment>
<dbReference type="SMART" id="SM00239">
    <property type="entry name" value="C2"/>
    <property type="match status" value="2"/>
</dbReference>
<dbReference type="SUPFAM" id="SSF49562">
    <property type="entry name" value="C2 domain (Calcium/lipid-binding domain, CaLB)"/>
    <property type="match status" value="2"/>
</dbReference>
<dbReference type="InterPro" id="IPR035892">
    <property type="entry name" value="C2_domain_sf"/>
</dbReference>
<evidence type="ECO:0000313" key="6">
    <source>
        <dbReference type="Proteomes" id="UP000235220"/>
    </source>
</evidence>
<sequence length="1011" mass="114180">MNLSVRVIEARNLPAMDLNGFSDPYVWLQLGKQKVRTKVVKKSLNPQWGEEFGFQVDNLNEELLFSVLDEDKYTNDDFVGQLKMPVSRIFESEDKWLGPAWHSLQPKSERSKNKDCGEILLTIYFPQNNSSLDLNGSGVHGLQGRKHADETIESSSSGPLDSPSSLRVEEIASSMEDKSCMQNSIADRIAQIFNKHSDTAALALKPPETSGPEVYENKSEDMSSSDTFEELMRKMESRDQGNEIPKNLPGGVVLDQLYQIPPPDLNSLLFSPDSRFYKLLAGLQGSTELQLGPWKFENVESLKRVVTYIKAATKVIKAVKATEEQMYLKADGKLFAVLASVSTPDIMYGRNFKAEVLYCITPGPELLSGEQSSHLIVSWRMNFLQGTMMKGIIENGARQGIKESFEQYASLLSESVNPVGSKALGSNKEQVLASLQVKSPSDWKLAVQHFANFTVVSSICMGLYVLVHIWMARPSTSQGLEFFWLDLPDSISEFIVCSVVVLQGERLLRMILRFMQARVKKGSNHGIKAQGDGWFLTVALVEGINIAAVDSSGSSDPYVVFTCKGKTRTSSVKFKKSDPQWNEIFEFDAMDELPSVLDVEVYDFDGSFDEIASLGHAEINFLKYNKSDLADLWIPLQGKLAQACRSKLHLRVFLDNSRGGNVVREYLSKMEKMVGKKMNVRSPQTNLAFQKLFGLPPEEFLINEFTCHLKRKMPLQGRLFLSARIIGFHTNLFGHKTKFFFLWEDIEDIQIVPPTLSSMGNPIIDMTLRPGRGMDAQHGAKTKEEGRLKFRFQSFVSFNIAHRTIMALWKARSLSPEQKVQIIEESEAKSIQTDESSSLSLDDVSMSEVYASALSVPVSFFMEVFSGGILDHRVMEKAGCLNYFCTPWELEKGDVYERHIHYKFDKNISCYRGEVTSTQRRSTLSDKNGWLVEEVMTHHGIPLGDNFNLHLRYQIEDLPPKTKCCMVRVFFGIAWLKSTKNQKSITKDILKTMQDRLKTIFCVVEREFAAR</sequence>
<keyword evidence="3" id="KW-1133">Transmembrane helix</keyword>
<name>A0A2I4G0H4_JUGRE</name>
<evidence type="ECO:0000256" key="4">
    <source>
        <dbReference type="ARBA" id="ARBA00023136"/>
    </source>
</evidence>
<dbReference type="PANTHER" id="PTHR46296">
    <property type="entry name" value="BNAA05G37250D PROTEIN"/>
    <property type="match status" value="1"/>
</dbReference>
<evidence type="ECO:0000256" key="2">
    <source>
        <dbReference type="ARBA" id="ARBA00022692"/>
    </source>
</evidence>
<dbReference type="PRINTS" id="PR00360">
    <property type="entry name" value="C2DOMAIN"/>
</dbReference>
<dbReference type="RefSeq" id="XP_018837399.1">
    <property type="nucleotide sequence ID" value="XM_018981854.2"/>
</dbReference>